<reference evidence="9" key="1">
    <citation type="submission" date="2014-09" db="EMBL/GenBank/DDBJ databases">
        <authorList>
            <person name="Sharma Rahul"/>
            <person name="Thines Marco"/>
        </authorList>
    </citation>
    <scope>NUCLEOTIDE SEQUENCE [LARGE SCALE GENOMIC DNA]</scope>
</reference>
<name>A0A0P1ACA5_PLAHL</name>
<organism evidence="8 9">
    <name type="scientific">Plasmopara halstedii</name>
    <name type="common">Downy mildew of sunflower</name>
    <dbReference type="NCBI Taxonomy" id="4781"/>
    <lineage>
        <taxon>Eukaryota</taxon>
        <taxon>Sar</taxon>
        <taxon>Stramenopiles</taxon>
        <taxon>Oomycota</taxon>
        <taxon>Peronosporomycetes</taxon>
        <taxon>Peronosporales</taxon>
        <taxon>Peronosporaceae</taxon>
        <taxon>Plasmopara</taxon>
    </lineage>
</organism>
<dbReference type="Gene3D" id="2.20.25.20">
    <property type="match status" value="1"/>
</dbReference>
<accession>A0A0P1ACA5</accession>
<dbReference type="Pfam" id="PF25789">
    <property type="entry name" value="TPR_NAA35"/>
    <property type="match status" value="1"/>
</dbReference>
<dbReference type="Pfam" id="PF01214">
    <property type="entry name" value="CK_II_beta"/>
    <property type="match status" value="1"/>
</dbReference>
<dbReference type="FunFam" id="1.10.1820.10:FF:000008">
    <property type="entry name" value="Casein kinase II subunit beta"/>
    <property type="match status" value="1"/>
</dbReference>
<dbReference type="InterPro" id="IPR057983">
    <property type="entry name" value="NAA35-like_N"/>
</dbReference>
<comment type="similarity">
    <text evidence="2">Belongs to the MAK10 family.</text>
</comment>
<keyword evidence="8" id="KW-0808">Transferase</keyword>
<evidence type="ECO:0000313" key="9">
    <source>
        <dbReference type="Proteomes" id="UP000054928"/>
    </source>
</evidence>
<evidence type="ECO:0000259" key="7">
    <source>
        <dbReference type="Pfam" id="PF25789"/>
    </source>
</evidence>
<feature type="compositionally biased region" description="Basic residues" evidence="5">
    <location>
        <begin position="907"/>
        <end position="919"/>
    </location>
</feature>
<dbReference type="Gene3D" id="1.10.1820.10">
    <property type="entry name" value="protein kinase ck2 holoenzyme, chain C, domain 1"/>
    <property type="match status" value="1"/>
</dbReference>
<feature type="region of interest" description="Disordered" evidence="5">
    <location>
        <begin position="889"/>
        <end position="929"/>
    </location>
</feature>
<keyword evidence="8" id="KW-0418">Kinase</keyword>
<evidence type="ECO:0000256" key="4">
    <source>
        <dbReference type="ARBA" id="ARBA00022490"/>
    </source>
</evidence>
<dbReference type="InterPro" id="IPR057982">
    <property type="entry name" value="TPR_NAA35"/>
</dbReference>
<dbReference type="STRING" id="4781.A0A0P1ACA5"/>
<keyword evidence="9" id="KW-1185">Reference proteome</keyword>
<dbReference type="InterPro" id="IPR007244">
    <property type="entry name" value="Naa35_N"/>
</dbReference>
<dbReference type="GO" id="GO:0016301">
    <property type="term" value="F:kinase activity"/>
    <property type="evidence" value="ECO:0007669"/>
    <property type="project" value="UniProtKB-KW"/>
</dbReference>
<dbReference type="GO" id="GO:0031417">
    <property type="term" value="C:NatC complex"/>
    <property type="evidence" value="ECO:0007669"/>
    <property type="project" value="InterPro"/>
</dbReference>
<comment type="similarity">
    <text evidence="3">Belongs to the casein kinase 2 subunit beta family.</text>
</comment>
<dbReference type="EMBL" id="CCYD01000321">
    <property type="protein sequence ID" value="CEG38336.1"/>
    <property type="molecule type" value="Genomic_DNA"/>
</dbReference>
<dbReference type="GO" id="GO:0019887">
    <property type="term" value="F:protein kinase regulator activity"/>
    <property type="evidence" value="ECO:0007669"/>
    <property type="project" value="InterPro"/>
</dbReference>
<feature type="domain" description="NAA35-like N-terminal" evidence="6">
    <location>
        <begin position="337"/>
        <end position="501"/>
    </location>
</feature>
<dbReference type="RefSeq" id="XP_024574705.1">
    <property type="nucleotide sequence ID" value="XM_024723761.1"/>
</dbReference>
<dbReference type="OrthoDB" id="269405at2759"/>
<feature type="domain" description="NAA35-like TPR repeats" evidence="7">
    <location>
        <begin position="688"/>
        <end position="1105"/>
    </location>
</feature>
<dbReference type="PANTHER" id="PTHR21373:SF0">
    <property type="entry name" value="N-ALPHA-ACETYLTRANSFERASE 35, NATC AUXILIARY SUBUNIT"/>
    <property type="match status" value="1"/>
</dbReference>
<evidence type="ECO:0000259" key="6">
    <source>
        <dbReference type="Pfam" id="PF04112"/>
    </source>
</evidence>
<dbReference type="Pfam" id="PF04112">
    <property type="entry name" value="Mak10"/>
    <property type="match status" value="1"/>
</dbReference>
<feature type="compositionally biased region" description="Low complexity" evidence="5">
    <location>
        <begin position="227"/>
        <end position="236"/>
    </location>
</feature>
<evidence type="ECO:0000313" key="8">
    <source>
        <dbReference type="EMBL" id="CEG38336.1"/>
    </source>
</evidence>
<dbReference type="Proteomes" id="UP000054928">
    <property type="component" value="Unassembled WGS sequence"/>
</dbReference>
<dbReference type="PRINTS" id="PR00472">
    <property type="entry name" value="CASNKINASEII"/>
</dbReference>
<dbReference type="OMA" id="WIDIHEW"/>
<evidence type="ECO:0000256" key="3">
    <source>
        <dbReference type="ARBA" id="ARBA00006941"/>
    </source>
</evidence>
<dbReference type="InterPro" id="IPR016149">
    <property type="entry name" value="Casein_kin_II_reg-sub_N"/>
</dbReference>
<dbReference type="GO" id="GO:0005956">
    <property type="term" value="C:protein kinase CK2 complex"/>
    <property type="evidence" value="ECO:0007669"/>
    <property type="project" value="InterPro"/>
</dbReference>
<proteinExistence type="inferred from homology"/>
<dbReference type="FunFam" id="2.20.25.20:FF:000001">
    <property type="entry name" value="Casein kinase II subunit beta"/>
    <property type="match status" value="1"/>
</dbReference>
<evidence type="ECO:0000256" key="1">
    <source>
        <dbReference type="ARBA" id="ARBA00004496"/>
    </source>
</evidence>
<dbReference type="InterPro" id="IPR035991">
    <property type="entry name" value="Casein_kinase_II_beta-like"/>
</dbReference>
<comment type="subcellular location">
    <subcellularLocation>
        <location evidence="1">Cytoplasm</location>
    </subcellularLocation>
</comment>
<dbReference type="AlphaFoldDB" id="A0A0P1ACA5"/>
<keyword evidence="4" id="KW-0963">Cytoplasm</keyword>
<sequence length="1109" mass="126046">MSDYEEEDEKWVQWFCSLSGNEPFCEVAQSYIEDSFNLYGLRAMVPNYQDALNIILDLTDIPYDDDVPVYAAELYGLIHSRYIITAHGLDAMMKKYREGDFGICPRALCDGQPVVPAGLYDEWKKSEMKVYCPKCRDLYTPTSEYQTPAIDGAYFGTTFPHLFFLTYKELDPAPSTLLYVPRVFGYKIHNKSENRRRLAILAKEDEDEEKTQQQRRTVAGGRRKGAADSSADTSSSRLPTWWLEDIKPRRGVAHGKIKEANRVDGEDSGDEGKFLSVLCTTCAAVSGSDMQGTTMSDEKELQNELKAKINLQSMTIDPEWKDVTQLMSAAAKEFKVGQLIHEGDFNLFESMSALELMDPKMDSGMSVNGIPPQSISARLASGSVQLNFSSARDVLATLDRLFCCEAGWLNGLPLAQSLLTSIYMHREPLNALCTQLVTSSNSLMLMDVDVRLLLKERLRNTAKDSLLLVMVAVTLATLKTANLVREATLRADIYEEEDFSPGKGFDAGILTSITVEAVDTLLQVTQERMETILLQHKASSAKKMTRKKQGKRKSTTAAGMSEDTNVLGYEMLHSNVRINAMLCEAFIRRLQLQRKLLNTYAEIGLAEGPLDLQKARNGFHCAYELVQGLLTERLELDPECFNGKAIGFDPSISRLLLSGSPPRDIQVPSFEKSLSKMKKIMEEMQIGCSPPEWRCMEDLRIFLIEFSRRQPTLVARSYVLLFLYADGKMYAKYNFMDWLSASMVINGVPSVLLSTQEGILYTSRCIETVYESLKVYLHNRSRQRPRIESLLDEWSILQAEATAVDERFTTEMNIPHATYPRYFTAWSLEESVQLMLHYVVLGLELELYAPPELGMVYWYLDYLQGSRLQNLNVTWTFVEKMKEVMPSAHCREPRAMKQQQPSASGKSIKKSKAKHKKKSASVSSLPSEPAHDIIDPTKARFFREFKYTELLRSLMRAYFQLFNALEREGLVEVKLPVYSSYLIRFQHRFAAFQKLPYPAALTFEEYRQNSDFSPYDLELIYKSAEECFNMARGHAEALLSDEEKINRIVTIGGLEIVRDFELQSLLKVCISCCIHLSQRTEGKIKMKTSKEVHLDFSVHPHFPVVEFSS</sequence>
<dbReference type="SMART" id="SM01085">
    <property type="entry name" value="CK_II_beta"/>
    <property type="match status" value="1"/>
</dbReference>
<evidence type="ECO:0000256" key="2">
    <source>
        <dbReference type="ARBA" id="ARBA00006289"/>
    </source>
</evidence>
<protein>
    <submittedName>
        <fullName evidence="8">Casein kinase II, beta subunit</fullName>
    </submittedName>
</protein>
<dbReference type="InterPro" id="IPR000704">
    <property type="entry name" value="Casein_kinase_II_reg-sub"/>
</dbReference>
<feature type="region of interest" description="Disordered" evidence="5">
    <location>
        <begin position="204"/>
        <end position="236"/>
    </location>
</feature>
<dbReference type="SUPFAM" id="SSF57798">
    <property type="entry name" value="Casein kinase II beta subunit"/>
    <property type="match status" value="1"/>
</dbReference>
<dbReference type="PANTHER" id="PTHR21373">
    <property type="entry name" value="GLUCOSE REPRESSIBLE PROTEIN MAK10"/>
    <property type="match status" value="1"/>
</dbReference>
<evidence type="ECO:0000256" key="5">
    <source>
        <dbReference type="SAM" id="MobiDB-lite"/>
    </source>
</evidence>
<dbReference type="GeneID" id="36403472"/>